<evidence type="ECO:0000256" key="1">
    <source>
        <dbReference type="SAM" id="MobiDB-lite"/>
    </source>
</evidence>
<feature type="region of interest" description="Disordered" evidence="1">
    <location>
        <begin position="143"/>
        <end position="197"/>
    </location>
</feature>
<dbReference type="PANTHER" id="PTHR28008">
    <property type="entry name" value="DOMAIN PROTEIN, PUTATIVE (AFU_ORTHOLOGUE AFUA_3G10980)-RELATED"/>
    <property type="match status" value="1"/>
</dbReference>
<keyword evidence="2" id="KW-0472">Membrane</keyword>
<name>A0A136J0Q9_9PEZI</name>
<feature type="compositionally biased region" description="Acidic residues" evidence="1">
    <location>
        <begin position="162"/>
        <end position="188"/>
    </location>
</feature>
<sequence length="197" mass="21853">MRIRLPFAAVFLGLCLIAAYAGLSTLQLGAYVNDKVLHAVTFFILTVVFYWIIDTNRRRTLNLTLAVCTLGLGVGSEFLQAAIPNGREFDLYDIIANVVGSATGLALCTWYHTRMLERKRQTRYQSVPGQDVTDVELGEGIIEQEEGVSAAASNTRNRTLEEEVDNWDENGQDAWDEDDDNDDDEDSSDDKKGKGPA</sequence>
<dbReference type="Pfam" id="PF04892">
    <property type="entry name" value="VanZ"/>
    <property type="match status" value="1"/>
</dbReference>
<organism evidence="4 5">
    <name type="scientific">Microdochium bolleyi</name>
    <dbReference type="NCBI Taxonomy" id="196109"/>
    <lineage>
        <taxon>Eukaryota</taxon>
        <taxon>Fungi</taxon>
        <taxon>Dikarya</taxon>
        <taxon>Ascomycota</taxon>
        <taxon>Pezizomycotina</taxon>
        <taxon>Sordariomycetes</taxon>
        <taxon>Xylariomycetidae</taxon>
        <taxon>Xylariales</taxon>
        <taxon>Microdochiaceae</taxon>
        <taxon>Microdochium</taxon>
    </lineage>
</organism>
<feature type="transmembrane region" description="Helical" evidence="2">
    <location>
        <begin position="60"/>
        <end position="82"/>
    </location>
</feature>
<dbReference type="Proteomes" id="UP000070501">
    <property type="component" value="Unassembled WGS sequence"/>
</dbReference>
<dbReference type="OrthoDB" id="63581at2759"/>
<dbReference type="InterPro" id="IPR006976">
    <property type="entry name" value="VanZ-like"/>
</dbReference>
<feature type="transmembrane region" description="Helical" evidence="2">
    <location>
        <begin position="37"/>
        <end position="53"/>
    </location>
</feature>
<accession>A0A136J0Q9</accession>
<keyword evidence="2" id="KW-0812">Transmembrane</keyword>
<protein>
    <recommendedName>
        <fullName evidence="3">VanZ-like domain-containing protein</fullName>
    </recommendedName>
</protein>
<dbReference type="NCBIfam" id="NF037970">
    <property type="entry name" value="vanZ_1"/>
    <property type="match status" value="1"/>
</dbReference>
<dbReference type="EMBL" id="KQ964252">
    <property type="protein sequence ID" value="KXJ90775.1"/>
    <property type="molecule type" value="Genomic_DNA"/>
</dbReference>
<proteinExistence type="predicted"/>
<keyword evidence="2" id="KW-1133">Transmembrane helix</keyword>
<dbReference type="PANTHER" id="PTHR28008:SF1">
    <property type="entry name" value="DOMAIN PROTEIN, PUTATIVE (AFU_ORTHOLOGUE AFUA_3G10980)-RELATED"/>
    <property type="match status" value="1"/>
</dbReference>
<evidence type="ECO:0000313" key="4">
    <source>
        <dbReference type="EMBL" id="KXJ90775.1"/>
    </source>
</evidence>
<feature type="domain" description="VanZ-like" evidence="3">
    <location>
        <begin position="34"/>
        <end position="110"/>
    </location>
</feature>
<evidence type="ECO:0000313" key="5">
    <source>
        <dbReference type="Proteomes" id="UP000070501"/>
    </source>
</evidence>
<reference evidence="5" key="1">
    <citation type="submission" date="2016-02" db="EMBL/GenBank/DDBJ databases">
        <title>Draft genome sequence of Microdochium bolleyi, a fungal endophyte of beachgrass.</title>
        <authorList>
            <consortium name="DOE Joint Genome Institute"/>
            <person name="David A.S."/>
            <person name="May G."/>
            <person name="Haridas S."/>
            <person name="Lim J."/>
            <person name="Wang M."/>
            <person name="Labutti K."/>
            <person name="Lipzen A."/>
            <person name="Barry K."/>
            <person name="Grigoriev I.V."/>
        </authorList>
    </citation>
    <scope>NUCLEOTIDE SEQUENCE [LARGE SCALE GENOMIC DNA]</scope>
    <source>
        <strain evidence="5">J235TASD1</strain>
    </source>
</reference>
<dbReference type="InParanoid" id="A0A136J0Q9"/>
<gene>
    <name evidence="4" type="ORF">Micbo1qcDRAFT_164434</name>
</gene>
<feature type="transmembrane region" description="Helical" evidence="2">
    <location>
        <begin position="94"/>
        <end position="113"/>
    </location>
</feature>
<dbReference type="AlphaFoldDB" id="A0A136J0Q9"/>
<keyword evidence="5" id="KW-1185">Reference proteome</keyword>
<evidence type="ECO:0000256" key="2">
    <source>
        <dbReference type="SAM" id="Phobius"/>
    </source>
</evidence>
<evidence type="ECO:0000259" key="3">
    <source>
        <dbReference type="Pfam" id="PF04892"/>
    </source>
</evidence>